<sequence length="225" mass="24368">MSEEFRTEEEQVEAIKSWWNENGKSLIVTIAVVLAGYFGWNGYQDNQRAQGEAASSIYQQLVNKATKPLSEQTEADKTEMEVVAAQLKTEFPGSLYAQFGGLYLAKFAIEANNFEAAAAELQALVDAGNKGPVTYLAQVRLARVLIQLEKFDDALALVATTPEASFTAQFEEVKGDVLFAKGDLSAALSAYQTARTSAMALGINTQVLQRKIDDLAGAKLANTDA</sequence>
<keyword evidence="3" id="KW-0812">Transmembrane</keyword>
<dbReference type="InterPro" id="IPR011990">
    <property type="entry name" value="TPR-like_helical_dom_sf"/>
</dbReference>
<comment type="similarity">
    <text evidence="7">Belongs to the YfgM family.</text>
</comment>
<evidence type="ECO:0000313" key="10">
    <source>
        <dbReference type="EMBL" id="CCK75668.1"/>
    </source>
</evidence>
<dbReference type="GO" id="GO:0044877">
    <property type="term" value="F:protein-containing complex binding"/>
    <property type="evidence" value="ECO:0007669"/>
    <property type="project" value="InterPro"/>
</dbReference>
<accession>R4YQW6</accession>
<evidence type="ECO:0000256" key="7">
    <source>
        <dbReference type="ARBA" id="ARBA00024197"/>
    </source>
</evidence>
<dbReference type="AlphaFoldDB" id="R4YQW6"/>
<dbReference type="GO" id="GO:0005886">
    <property type="term" value="C:plasma membrane"/>
    <property type="evidence" value="ECO:0007669"/>
    <property type="project" value="UniProtKB-SubCell"/>
</dbReference>
<dbReference type="PANTHER" id="PTHR38035">
    <property type="entry name" value="UPF0070 PROTEIN YFGM"/>
    <property type="match status" value="1"/>
</dbReference>
<dbReference type="InterPro" id="IPR026039">
    <property type="entry name" value="YfgM"/>
</dbReference>
<dbReference type="Gene3D" id="1.25.40.10">
    <property type="entry name" value="Tetratricopeptide repeat domain"/>
    <property type="match status" value="1"/>
</dbReference>
<evidence type="ECO:0000256" key="2">
    <source>
        <dbReference type="ARBA" id="ARBA00022475"/>
    </source>
</evidence>
<evidence type="ECO:0000256" key="3">
    <source>
        <dbReference type="ARBA" id="ARBA00022692"/>
    </source>
</evidence>
<dbReference type="KEGG" id="oai:OLEAN_C14920"/>
<keyword evidence="11" id="KW-1185">Reference proteome</keyword>
<dbReference type="SUPFAM" id="SSF48452">
    <property type="entry name" value="TPR-like"/>
    <property type="match status" value="1"/>
</dbReference>
<proteinExistence type="inferred from homology"/>
<keyword evidence="6" id="KW-0143">Chaperone</keyword>
<evidence type="ECO:0000256" key="5">
    <source>
        <dbReference type="ARBA" id="ARBA00023136"/>
    </source>
</evidence>
<reference evidence="10 11" key="1">
    <citation type="journal article" date="2013" name="Nat. Commun.">
        <title>Genome sequence and functional genomic analysis of the oil-degrading bacterium Oleispira antarctica.</title>
        <authorList>
            <person name="Kube M."/>
            <person name="Chernikova T.N."/>
            <person name="Al-Ramahi Y."/>
            <person name="Beloqui A."/>
            <person name="Lopez-Cortez N."/>
            <person name="Guazzaroni M.E."/>
            <person name="Heipieper H.J."/>
            <person name="Klages S."/>
            <person name="Kotsyurbenko O.R."/>
            <person name="Langer I."/>
            <person name="Nechitaylo T.Y."/>
            <person name="Lunsdorf H."/>
            <person name="Fernandez M."/>
            <person name="Juarez S."/>
            <person name="Ciordia S."/>
            <person name="Singer A."/>
            <person name="Kagan O."/>
            <person name="Egorova O."/>
            <person name="Petit P.A."/>
            <person name="Stogios P."/>
            <person name="Kim Y."/>
            <person name="Tchigvintsev A."/>
            <person name="Flick R."/>
            <person name="Denaro R."/>
            <person name="Genovese M."/>
            <person name="Albar J.P."/>
            <person name="Reva O.N."/>
            <person name="Martinez-Gomariz M."/>
            <person name="Tran H."/>
            <person name="Ferrer M."/>
            <person name="Savchenko A."/>
            <person name="Yakunin A.F."/>
            <person name="Yakimov M.M."/>
            <person name="Golyshina O.V."/>
            <person name="Reinhardt R."/>
            <person name="Golyshin P.N."/>
        </authorList>
    </citation>
    <scope>NUCLEOTIDE SEQUENCE [LARGE SCALE GENOMIC DNA]</scope>
</reference>
<comment type="subcellular location">
    <subcellularLocation>
        <location evidence="1">Cell membrane</location>
        <topology evidence="1">Single-pass type II membrane protein</topology>
    </subcellularLocation>
</comment>
<keyword evidence="4" id="KW-1133">Transmembrane helix</keyword>
<protein>
    <recommendedName>
        <fullName evidence="8">Ancillary SecYEG translocon subunit</fullName>
    </recommendedName>
</protein>
<dbReference type="OrthoDB" id="9789675at2"/>
<dbReference type="PIRSF" id="PIRSF006170">
    <property type="entry name" value="YfgM"/>
    <property type="match status" value="1"/>
</dbReference>
<evidence type="ECO:0000256" key="8">
    <source>
        <dbReference type="ARBA" id="ARBA00024235"/>
    </source>
</evidence>
<keyword evidence="2" id="KW-1003">Cell membrane</keyword>
<evidence type="ECO:0000256" key="1">
    <source>
        <dbReference type="ARBA" id="ARBA00004401"/>
    </source>
</evidence>
<evidence type="ECO:0000256" key="6">
    <source>
        <dbReference type="ARBA" id="ARBA00023186"/>
    </source>
</evidence>
<feature type="domain" description="Ancillary SecYEG translocon subunit/Cell division coordinator CpoB TPR" evidence="9">
    <location>
        <begin position="16"/>
        <end position="216"/>
    </location>
</feature>
<organism evidence="10 11">
    <name type="scientific">Oleispira antarctica RB-8</name>
    <dbReference type="NCBI Taxonomy" id="698738"/>
    <lineage>
        <taxon>Bacteria</taxon>
        <taxon>Pseudomonadati</taxon>
        <taxon>Pseudomonadota</taxon>
        <taxon>Gammaproteobacteria</taxon>
        <taxon>Oceanospirillales</taxon>
        <taxon>Oceanospirillaceae</taxon>
        <taxon>Oleispira</taxon>
    </lineage>
</organism>
<evidence type="ECO:0000313" key="11">
    <source>
        <dbReference type="Proteomes" id="UP000032749"/>
    </source>
</evidence>
<gene>
    <name evidence="10" type="ORF">OLEAN_C14920</name>
</gene>
<dbReference type="Pfam" id="PF09976">
    <property type="entry name" value="TPR_21"/>
    <property type="match status" value="1"/>
</dbReference>
<dbReference type="Proteomes" id="UP000032749">
    <property type="component" value="Chromosome"/>
</dbReference>
<dbReference type="PANTHER" id="PTHR38035:SF1">
    <property type="entry name" value="ANCILLARY SECYEG TRANSLOCON SUBUNIT"/>
    <property type="match status" value="1"/>
</dbReference>
<dbReference type="HOGENOM" id="CLU_084785_1_0_6"/>
<evidence type="ECO:0000256" key="4">
    <source>
        <dbReference type="ARBA" id="ARBA00022989"/>
    </source>
</evidence>
<evidence type="ECO:0000259" key="9">
    <source>
        <dbReference type="Pfam" id="PF09976"/>
    </source>
</evidence>
<dbReference type="EMBL" id="FO203512">
    <property type="protein sequence ID" value="CCK75668.1"/>
    <property type="molecule type" value="Genomic_DNA"/>
</dbReference>
<name>R4YQW6_OLEAN</name>
<dbReference type="InterPro" id="IPR018704">
    <property type="entry name" value="SecYEG/CpoB_TPR"/>
</dbReference>
<keyword evidence="5" id="KW-0472">Membrane</keyword>
<dbReference type="STRING" id="698738.OLEAN_C14920"/>